<dbReference type="InterPro" id="IPR050595">
    <property type="entry name" value="Bact_response_regulator"/>
</dbReference>
<organism evidence="4 5">
    <name type="scientific">candidate division WWE3 bacterium RIFCSPLOWO2_01_FULL_41_9</name>
    <dbReference type="NCBI Taxonomy" id="1802626"/>
    <lineage>
        <taxon>Bacteria</taxon>
        <taxon>Katanobacteria</taxon>
    </lineage>
</organism>
<dbReference type="GO" id="GO:0000160">
    <property type="term" value="P:phosphorelay signal transduction system"/>
    <property type="evidence" value="ECO:0007669"/>
    <property type="project" value="InterPro"/>
</dbReference>
<dbReference type="Proteomes" id="UP000178346">
    <property type="component" value="Unassembled WGS sequence"/>
</dbReference>
<dbReference type="Pfam" id="PF00072">
    <property type="entry name" value="Response_reg"/>
    <property type="match status" value="1"/>
</dbReference>
<feature type="domain" description="Response regulatory" evidence="3">
    <location>
        <begin position="4"/>
        <end position="120"/>
    </location>
</feature>
<dbReference type="InterPro" id="IPR001789">
    <property type="entry name" value="Sig_transdc_resp-reg_receiver"/>
</dbReference>
<evidence type="ECO:0000313" key="5">
    <source>
        <dbReference type="Proteomes" id="UP000178346"/>
    </source>
</evidence>
<evidence type="ECO:0000256" key="2">
    <source>
        <dbReference type="PROSITE-ProRule" id="PRU00169"/>
    </source>
</evidence>
<proteinExistence type="predicted"/>
<accession>A0A1F4VJL6</accession>
<evidence type="ECO:0000256" key="1">
    <source>
        <dbReference type="ARBA" id="ARBA00022553"/>
    </source>
</evidence>
<dbReference type="Gene3D" id="3.40.50.2300">
    <property type="match status" value="1"/>
</dbReference>
<dbReference type="SUPFAM" id="SSF52172">
    <property type="entry name" value="CheY-like"/>
    <property type="match status" value="1"/>
</dbReference>
<dbReference type="PANTHER" id="PTHR44591:SF3">
    <property type="entry name" value="RESPONSE REGULATORY DOMAIN-CONTAINING PROTEIN"/>
    <property type="match status" value="1"/>
</dbReference>
<dbReference type="CDD" id="cd17574">
    <property type="entry name" value="REC_OmpR"/>
    <property type="match status" value="1"/>
</dbReference>
<dbReference type="SMART" id="SM00448">
    <property type="entry name" value="REC"/>
    <property type="match status" value="1"/>
</dbReference>
<reference evidence="4 5" key="1">
    <citation type="journal article" date="2016" name="Nat. Commun.">
        <title>Thousands of microbial genomes shed light on interconnected biogeochemical processes in an aquifer system.</title>
        <authorList>
            <person name="Anantharaman K."/>
            <person name="Brown C.T."/>
            <person name="Hug L.A."/>
            <person name="Sharon I."/>
            <person name="Castelle C.J."/>
            <person name="Probst A.J."/>
            <person name="Thomas B.C."/>
            <person name="Singh A."/>
            <person name="Wilkins M.J."/>
            <person name="Karaoz U."/>
            <person name="Brodie E.L."/>
            <person name="Williams K.H."/>
            <person name="Hubbard S.S."/>
            <person name="Banfield J.F."/>
        </authorList>
    </citation>
    <scope>NUCLEOTIDE SEQUENCE [LARGE SCALE GENOMIC DNA]</scope>
</reference>
<dbReference type="EMBL" id="MEVJ01000026">
    <property type="protein sequence ID" value="OGC57369.1"/>
    <property type="molecule type" value="Genomic_DNA"/>
</dbReference>
<feature type="modified residue" description="4-aspartylphosphate" evidence="2">
    <location>
        <position position="53"/>
    </location>
</feature>
<dbReference type="PROSITE" id="PS50110">
    <property type="entry name" value="RESPONSE_REGULATORY"/>
    <property type="match status" value="1"/>
</dbReference>
<name>A0A1F4VJL6_UNCKA</name>
<gene>
    <name evidence="4" type="ORF">A2976_02530</name>
</gene>
<evidence type="ECO:0000313" key="4">
    <source>
        <dbReference type="EMBL" id="OGC57369.1"/>
    </source>
</evidence>
<dbReference type="InterPro" id="IPR011006">
    <property type="entry name" value="CheY-like_superfamily"/>
</dbReference>
<evidence type="ECO:0000259" key="3">
    <source>
        <dbReference type="PROSITE" id="PS50110"/>
    </source>
</evidence>
<dbReference type="AlphaFoldDB" id="A0A1F4VJL6"/>
<keyword evidence="1 2" id="KW-0597">Phosphoprotein</keyword>
<protein>
    <recommendedName>
        <fullName evidence="3">Response regulatory domain-containing protein</fullName>
    </recommendedName>
</protein>
<comment type="caution">
    <text evidence="4">The sequence shown here is derived from an EMBL/GenBank/DDBJ whole genome shotgun (WGS) entry which is preliminary data.</text>
</comment>
<dbReference type="PANTHER" id="PTHR44591">
    <property type="entry name" value="STRESS RESPONSE REGULATOR PROTEIN 1"/>
    <property type="match status" value="1"/>
</dbReference>
<sequence>MQKKILIVEDDEAFFNLCATALKLKGYNVVHVADGSQALEVIANEKPDLILLDIVLPGMSGLDILQNIKETEELKGNRVIMLTNFGTDANVNRAMELGAEDYIMKYNVVPSELANKVSVVLGDSVDSAVKFVS</sequence>